<comment type="caution">
    <text evidence="11">The sequence shown here is derived from an EMBL/GenBank/DDBJ whole genome shotgun (WGS) entry which is preliminary data.</text>
</comment>
<comment type="function">
    <text evidence="6">With S5 and S12 plays an important role in translational accuracy.</text>
</comment>
<dbReference type="GO" id="GO:0019843">
    <property type="term" value="F:rRNA binding"/>
    <property type="evidence" value="ECO:0007669"/>
    <property type="project" value="UniProtKB-UniRule"/>
</dbReference>
<evidence type="ECO:0000313" key="12">
    <source>
        <dbReference type="Proteomes" id="UP000053961"/>
    </source>
</evidence>
<dbReference type="InterPro" id="IPR022801">
    <property type="entry name" value="Ribosomal_uS4"/>
</dbReference>
<comment type="similarity">
    <text evidence="1 6">Belongs to the universal ribosomal protein uS4 family.</text>
</comment>
<keyword evidence="3 6" id="KW-0694">RNA-binding</keyword>
<dbReference type="InterPro" id="IPR002942">
    <property type="entry name" value="S4_RNA-bd"/>
</dbReference>
<dbReference type="NCBIfam" id="NF003139">
    <property type="entry name" value="PRK04051.1"/>
    <property type="match status" value="1"/>
</dbReference>
<evidence type="ECO:0000256" key="2">
    <source>
        <dbReference type="ARBA" id="ARBA00022730"/>
    </source>
</evidence>
<accession>A0A101IKZ0</accession>
<dbReference type="CDD" id="cd00165">
    <property type="entry name" value="S4"/>
    <property type="match status" value="1"/>
</dbReference>
<gene>
    <name evidence="6" type="primary">rps4</name>
    <name evidence="10" type="ORF">XD72_0104</name>
    <name evidence="11" type="ORF">XE07_0657</name>
</gene>
<dbReference type="Gene3D" id="3.10.290.10">
    <property type="entry name" value="RNA-binding S4 domain"/>
    <property type="match status" value="1"/>
</dbReference>
<feature type="compositionally biased region" description="Basic and acidic residues" evidence="7">
    <location>
        <begin position="167"/>
        <end position="180"/>
    </location>
</feature>
<keyword evidence="4 6" id="KW-0689">Ribosomal protein</keyword>
<dbReference type="GO" id="GO:0003735">
    <property type="term" value="F:structural constituent of ribosome"/>
    <property type="evidence" value="ECO:0007669"/>
    <property type="project" value="InterPro"/>
</dbReference>
<proteinExistence type="inferred from homology"/>
<reference evidence="12 13" key="2">
    <citation type="journal article" date="2015" name="MBio">
        <title>Genome-Resolved Metagenomic Analysis Reveals Roles for Candidate Phyla and Other Microbial Community Members in Biogeochemical Transformations in Oil Reservoirs.</title>
        <authorList>
            <person name="Hu P."/>
            <person name="Tom L."/>
            <person name="Singh A."/>
            <person name="Thomas B.C."/>
            <person name="Baker B.J."/>
            <person name="Piceno Y.M."/>
            <person name="Andersen G.L."/>
            <person name="Banfield J.F."/>
        </authorList>
    </citation>
    <scope>NUCLEOTIDE SEQUENCE [LARGE SCALE GENOMIC DNA]</scope>
    <source>
        <strain evidence="10">57_489</strain>
    </source>
</reference>
<sequence length="180" mass="20812">MGYPGKCRKSYDTPRHPWEADRIAQEVELVKNYGLRNKREVWKAQSLIRKYRRVSRQLLAATTRGETGLEAQTTDVLEHLKNYGMLKEDGDLDSVLSIKVEDLLERRLQTQVYRQGLAKTLRQARQFITHGHIQITGRKVTVPGYFVKRGEEMTIDYYPGSPMTQEGHPERASRIPKVEG</sequence>
<feature type="region of interest" description="Disordered" evidence="7">
    <location>
        <begin position="158"/>
        <end position="180"/>
    </location>
</feature>
<comment type="function">
    <text evidence="6">One of the primary rRNA binding proteins, it binds directly to 16S rRNA where it nucleates assembly of the body of the 30S subunit.</text>
</comment>
<dbReference type="EMBL" id="LGFT01000002">
    <property type="protein sequence ID" value="KUK45461.1"/>
    <property type="molecule type" value="Genomic_DNA"/>
</dbReference>
<evidence type="ECO:0000256" key="1">
    <source>
        <dbReference type="ARBA" id="ARBA00007465"/>
    </source>
</evidence>
<dbReference type="PROSITE" id="PS50889">
    <property type="entry name" value="S4"/>
    <property type="match status" value="1"/>
</dbReference>
<dbReference type="GO" id="GO:0006412">
    <property type="term" value="P:translation"/>
    <property type="evidence" value="ECO:0007669"/>
    <property type="project" value="UniProtKB-UniRule"/>
</dbReference>
<evidence type="ECO:0000256" key="4">
    <source>
        <dbReference type="ARBA" id="ARBA00022980"/>
    </source>
</evidence>
<dbReference type="AlphaFoldDB" id="A0A101IKZ0"/>
<dbReference type="Proteomes" id="UP000057043">
    <property type="component" value="Unassembled WGS sequence"/>
</dbReference>
<dbReference type="NCBIfam" id="TIGR01018">
    <property type="entry name" value="uS4_arch"/>
    <property type="match status" value="1"/>
</dbReference>
<evidence type="ECO:0000256" key="3">
    <source>
        <dbReference type="ARBA" id="ARBA00022884"/>
    </source>
</evidence>
<keyword evidence="5 6" id="KW-0687">Ribonucleoprotein</keyword>
<evidence type="ECO:0000313" key="10">
    <source>
        <dbReference type="EMBL" id="KUK45461.1"/>
    </source>
</evidence>
<dbReference type="GO" id="GO:0015935">
    <property type="term" value="C:small ribosomal subunit"/>
    <property type="evidence" value="ECO:0007669"/>
    <property type="project" value="InterPro"/>
</dbReference>
<dbReference type="HAMAP" id="MF_01306_A">
    <property type="entry name" value="Ribosomal_uS4_A"/>
    <property type="match status" value="1"/>
</dbReference>
<evidence type="ECO:0000313" key="11">
    <source>
        <dbReference type="EMBL" id="KUK97086.1"/>
    </source>
</evidence>
<dbReference type="PATRIC" id="fig|301375.6.peg.1567"/>
<evidence type="ECO:0000259" key="9">
    <source>
        <dbReference type="SMART" id="SM01390"/>
    </source>
</evidence>
<keyword evidence="2 6" id="KW-0699">rRNA-binding</keyword>
<comment type="subunit">
    <text evidence="6">Part of the 30S ribosomal subunit. Contacts protein S5. The interaction surface between S4 and S5 is involved in control of translational fidelity.</text>
</comment>
<dbReference type="GO" id="GO:0042274">
    <property type="term" value="P:ribosomal small subunit biogenesis"/>
    <property type="evidence" value="ECO:0007669"/>
    <property type="project" value="TreeGrafter"/>
</dbReference>
<dbReference type="SMART" id="SM01390">
    <property type="entry name" value="Ribosomal_S4"/>
    <property type="match status" value="1"/>
</dbReference>
<dbReference type="Pfam" id="PF01479">
    <property type="entry name" value="S4"/>
    <property type="match status" value="1"/>
</dbReference>
<evidence type="ECO:0000256" key="5">
    <source>
        <dbReference type="ARBA" id="ARBA00023274"/>
    </source>
</evidence>
<evidence type="ECO:0000256" key="7">
    <source>
        <dbReference type="SAM" id="MobiDB-lite"/>
    </source>
</evidence>
<dbReference type="SMART" id="SM00363">
    <property type="entry name" value="S4"/>
    <property type="match status" value="1"/>
</dbReference>
<evidence type="ECO:0000313" key="13">
    <source>
        <dbReference type="Proteomes" id="UP000057043"/>
    </source>
</evidence>
<dbReference type="EMBL" id="LGHB01000005">
    <property type="protein sequence ID" value="KUK97086.1"/>
    <property type="molecule type" value="Genomic_DNA"/>
</dbReference>
<evidence type="ECO:0000259" key="8">
    <source>
        <dbReference type="SMART" id="SM00363"/>
    </source>
</evidence>
<reference evidence="11" key="1">
    <citation type="journal article" date="2015" name="MBio">
        <title>Genome-resolved metagenomic analysis reveals roles for candidate phyla and other microbial community members in biogeochemical transformations in oil reservoirs.</title>
        <authorList>
            <person name="Hu P."/>
            <person name="Tom L."/>
            <person name="Singh A."/>
            <person name="Thomas B.C."/>
            <person name="Baker B.J."/>
            <person name="Piceno Y.M."/>
            <person name="Andersen G.L."/>
            <person name="Banfield J.F."/>
        </authorList>
    </citation>
    <scope>NUCLEOTIDE SEQUENCE [LARGE SCALE GENOMIC DNA]</scope>
    <source>
        <strain evidence="11">56_747</strain>
    </source>
</reference>
<dbReference type="InterPro" id="IPR005710">
    <property type="entry name" value="Ribosomal_uS4_euk/arc"/>
</dbReference>
<dbReference type="InterPro" id="IPR036986">
    <property type="entry name" value="S4_RNA-bd_sf"/>
</dbReference>
<dbReference type="PANTHER" id="PTHR11831">
    <property type="entry name" value="30S 40S RIBOSOMAL PROTEIN"/>
    <property type="match status" value="1"/>
</dbReference>
<dbReference type="Proteomes" id="UP000053961">
    <property type="component" value="Unassembled WGS sequence"/>
</dbReference>
<dbReference type="SUPFAM" id="SSF55174">
    <property type="entry name" value="Alpha-L RNA-binding motif"/>
    <property type="match status" value="1"/>
</dbReference>
<feature type="domain" description="Small ribosomal subunit protein uS4 N-terminal" evidence="9">
    <location>
        <begin position="2"/>
        <end position="105"/>
    </location>
</feature>
<feature type="domain" description="RNA-binding S4" evidence="8">
    <location>
        <begin position="106"/>
        <end position="168"/>
    </location>
</feature>
<dbReference type="PANTHER" id="PTHR11831:SF5">
    <property type="entry name" value="40S RIBOSOMAL PROTEIN S9"/>
    <property type="match status" value="1"/>
</dbReference>
<dbReference type="InterPro" id="IPR001912">
    <property type="entry name" value="Ribosomal_uS4_N"/>
</dbReference>
<name>A0A101IKZ0_9EURY</name>
<evidence type="ECO:0000256" key="6">
    <source>
        <dbReference type="HAMAP-Rule" id="MF_01306"/>
    </source>
</evidence>
<dbReference type="PROSITE" id="PS00632">
    <property type="entry name" value="RIBOSOMAL_S4"/>
    <property type="match status" value="1"/>
</dbReference>
<dbReference type="InterPro" id="IPR022802">
    <property type="entry name" value="Ribosomal_uS4_arc"/>
</dbReference>
<organism evidence="11 12">
    <name type="scientific">Methanothrix harundinacea</name>
    <dbReference type="NCBI Taxonomy" id="301375"/>
    <lineage>
        <taxon>Archaea</taxon>
        <taxon>Methanobacteriati</taxon>
        <taxon>Methanobacteriota</taxon>
        <taxon>Stenosarchaea group</taxon>
        <taxon>Methanomicrobia</taxon>
        <taxon>Methanotrichales</taxon>
        <taxon>Methanotrichaceae</taxon>
        <taxon>Methanothrix</taxon>
    </lineage>
</organism>
<dbReference type="InterPro" id="IPR018079">
    <property type="entry name" value="Ribosomal_uS4_CS"/>
</dbReference>
<protein>
    <recommendedName>
        <fullName evidence="6">Small ribosomal subunit protein uS4</fullName>
    </recommendedName>
</protein>